<name>A0A5B7EW38_PORTR</name>
<keyword evidence="2" id="KW-1185">Reference proteome</keyword>
<dbReference type="Proteomes" id="UP000324222">
    <property type="component" value="Unassembled WGS sequence"/>
</dbReference>
<accession>A0A5B7EW38</accession>
<sequence length="77" mass="8917">MKKKLRKDRNYAILNISTSRNAHQVFTLTRAMQFVGQLEGEENIAQFTLRVRFKSAVAPLLEVEILQVDIPRKEVCD</sequence>
<organism evidence="1 2">
    <name type="scientific">Portunus trituberculatus</name>
    <name type="common">Swimming crab</name>
    <name type="synonym">Neptunus trituberculatus</name>
    <dbReference type="NCBI Taxonomy" id="210409"/>
    <lineage>
        <taxon>Eukaryota</taxon>
        <taxon>Metazoa</taxon>
        <taxon>Ecdysozoa</taxon>
        <taxon>Arthropoda</taxon>
        <taxon>Crustacea</taxon>
        <taxon>Multicrustacea</taxon>
        <taxon>Malacostraca</taxon>
        <taxon>Eumalacostraca</taxon>
        <taxon>Eucarida</taxon>
        <taxon>Decapoda</taxon>
        <taxon>Pleocyemata</taxon>
        <taxon>Brachyura</taxon>
        <taxon>Eubrachyura</taxon>
        <taxon>Portunoidea</taxon>
        <taxon>Portunidae</taxon>
        <taxon>Portuninae</taxon>
        <taxon>Portunus</taxon>
    </lineage>
</organism>
<evidence type="ECO:0000313" key="1">
    <source>
        <dbReference type="EMBL" id="MPC37093.1"/>
    </source>
</evidence>
<protein>
    <submittedName>
        <fullName evidence="1">Uncharacterized protein</fullName>
    </submittedName>
</protein>
<dbReference type="EMBL" id="VSRR010003685">
    <property type="protein sequence ID" value="MPC37093.1"/>
    <property type="molecule type" value="Genomic_DNA"/>
</dbReference>
<gene>
    <name evidence="1" type="ORF">E2C01_030566</name>
</gene>
<comment type="caution">
    <text evidence="1">The sequence shown here is derived from an EMBL/GenBank/DDBJ whole genome shotgun (WGS) entry which is preliminary data.</text>
</comment>
<proteinExistence type="predicted"/>
<evidence type="ECO:0000313" key="2">
    <source>
        <dbReference type="Proteomes" id="UP000324222"/>
    </source>
</evidence>
<dbReference type="AlphaFoldDB" id="A0A5B7EW38"/>
<reference evidence="1 2" key="1">
    <citation type="submission" date="2019-05" db="EMBL/GenBank/DDBJ databases">
        <title>Another draft genome of Portunus trituberculatus and its Hox gene families provides insights of decapod evolution.</title>
        <authorList>
            <person name="Jeong J.-H."/>
            <person name="Song I."/>
            <person name="Kim S."/>
            <person name="Choi T."/>
            <person name="Kim D."/>
            <person name="Ryu S."/>
            <person name="Kim W."/>
        </authorList>
    </citation>
    <scope>NUCLEOTIDE SEQUENCE [LARGE SCALE GENOMIC DNA]</scope>
    <source>
        <tissue evidence="1">Muscle</tissue>
    </source>
</reference>